<feature type="region of interest" description="Disordered" evidence="1">
    <location>
        <begin position="68"/>
        <end position="130"/>
    </location>
</feature>
<name>A0A4Z2FQG1_9TELE</name>
<evidence type="ECO:0000313" key="2">
    <source>
        <dbReference type="EMBL" id="TNN43043.1"/>
    </source>
</evidence>
<dbReference type="EMBL" id="SRLO01000995">
    <property type="protein sequence ID" value="TNN43043.1"/>
    <property type="molecule type" value="Genomic_DNA"/>
</dbReference>
<protein>
    <submittedName>
        <fullName evidence="2">Uncharacterized protein</fullName>
    </submittedName>
</protein>
<reference evidence="2 3" key="1">
    <citation type="submission" date="2019-03" db="EMBL/GenBank/DDBJ databases">
        <title>First draft genome of Liparis tanakae, snailfish: a comprehensive survey of snailfish specific genes.</title>
        <authorList>
            <person name="Kim W."/>
            <person name="Song I."/>
            <person name="Jeong J.-H."/>
            <person name="Kim D."/>
            <person name="Kim S."/>
            <person name="Ryu S."/>
            <person name="Song J.Y."/>
            <person name="Lee S.K."/>
        </authorList>
    </citation>
    <scope>NUCLEOTIDE SEQUENCE [LARGE SCALE GENOMIC DNA]</scope>
    <source>
        <tissue evidence="2">Muscle</tissue>
    </source>
</reference>
<keyword evidence="3" id="KW-1185">Reference proteome</keyword>
<dbReference type="Proteomes" id="UP000314294">
    <property type="component" value="Unassembled WGS sequence"/>
</dbReference>
<feature type="compositionally biased region" description="Basic and acidic residues" evidence="1">
    <location>
        <begin position="82"/>
        <end position="130"/>
    </location>
</feature>
<gene>
    <name evidence="2" type="ORF">EYF80_046782</name>
</gene>
<sequence length="130" mass="14366">MKDSRQRRTLDRLSPEPLGSSICCLCFSICEAASFFCSSWAARSCSLRLLSWPIMPISCLRYLRGVGGEREGSKGHIPAPGKPDEEERVRVRRERGGSREEKKEKPDGGARGGVGKERGREGERARSPGC</sequence>
<proteinExistence type="predicted"/>
<evidence type="ECO:0000313" key="3">
    <source>
        <dbReference type="Proteomes" id="UP000314294"/>
    </source>
</evidence>
<evidence type="ECO:0000256" key="1">
    <source>
        <dbReference type="SAM" id="MobiDB-lite"/>
    </source>
</evidence>
<accession>A0A4Z2FQG1</accession>
<comment type="caution">
    <text evidence="2">The sequence shown here is derived from an EMBL/GenBank/DDBJ whole genome shotgun (WGS) entry which is preliminary data.</text>
</comment>
<dbReference type="AlphaFoldDB" id="A0A4Z2FQG1"/>
<organism evidence="2 3">
    <name type="scientific">Liparis tanakae</name>
    <name type="common">Tanaka's snailfish</name>
    <dbReference type="NCBI Taxonomy" id="230148"/>
    <lineage>
        <taxon>Eukaryota</taxon>
        <taxon>Metazoa</taxon>
        <taxon>Chordata</taxon>
        <taxon>Craniata</taxon>
        <taxon>Vertebrata</taxon>
        <taxon>Euteleostomi</taxon>
        <taxon>Actinopterygii</taxon>
        <taxon>Neopterygii</taxon>
        <taxon>Teleostei</taxon>
        <taxon>Neoteleostei</taxon>
        <taxon>Acanthomorphata</taxon>
        <taxon>Eupercaria</taxon>
        <taxon>Perciformes</taxon>
        <taxon>Cottioidei</taxon>
        <taxon>Cottales</taxon>
        <taxon>Liparidae</taxon>
        <taxon>Liparis</taxon>
    </lineage>
</organism>